<dbReference type="PROSITE" id="PS00486">
    <property type="entry name" value="DNA_MISMATCH_REPAIR_2"/>
    <property type="match status" value="1"/>
</dbReference>
<dbReference type="FunFam" id="3.30.420.110:FF:000022">
    <property type="entry name" value="DNA mismatch repair protein Msh1"/>
    <property type="match status" value="1"/>
</dbReference>
<dbReference type="InterPro" id="IPR027417">
    <property type="entry name" value="P-loop_NTPase"/>
</dbReference>
<dbReference type="Gene3D" id="3.30.420.110">
    <property type="entry name" value="MutS, connector domain"/>
    <property type="match status" value="1"/>
</dbReference>
<evidence type="ECO:0000256" key="12">
    <source>
        <dbReference type="ARBA" id="ARBA00025902"/>
    </source>
</evidence>
<dbReference type="Gene3D" id="1.10.1420.10">
    <property type="match status" value="1"/>
</dbReference>
<dbReference type="SMART" id="SM00533">
    <property type="entry name" value="MUTSd"/>
    <property type="match status" value="1"/>
</dbReference>
<dbReference type="PANTHER" id="PTHR11361:SF34">
    <property type="entry name" value="DNA MISMATCH REPAIR PROTEIN MSH1, MITOCHONDRIAL"/>
    <property type="match status" value="1"/>
</dbReference>
<evidence type="ECO:0000313" key="15">
    <source>
        <dbReference type="EMBL" id="GFF14051.1"/>
    </source>
</evidence>
<dbReference type="SUPFAM" id="SSF53150">
    <property type="entry name" value="DNA repair protein MutS, domain II"/>
    <property type="match status" value="1"/>
</dbReference>
<keyword evidence="7" id="KW-0067">ATP-binding</keyword>
<evidence type="ECO:0000313" key="16">
    <source>
        <dbReference type="Proteomes" id="UP000452235"/>
    </source>
</evidence>
<comment type="similarity">
    <text evidence="2">Belongs to the DNA mismatch repair MutS family.</text>
</comment>
<dbReference type="FunFam" id="3.40.1170.10:FF:000010">
    <property type="entry name" value="DNA mismatch repair protein Msh1"/>
    <property type="match status" value="1"/>
</dbReference>
<dbReference type="InterPro" id="IPR007695">
    <property type="entry name" value="DNA_mismatch_repair_MutS-lik_N"/>
</dbReference>
<dbReference type="InterPro" id="IPR036678">
    <property type="entry name" value="MutS_con_dom_sf"/>
</dbReference>
<dbReference type="GO" id="GO:0006298">
    <property type="term" value="P:mismatch repair"/>
    <property type="evidence" value="ECO:0007669"/>
    <property type="project" value="InterPro"/>
</dbReference>
<evidence type="ECO:0000256" key="1">
    <source>
        <dbReference type="ARBA" id="ARBA00004123"/>
    </source>
</evidence>
<dbReference type="InterPro" id="IPR000432">
    <property type="entry name" value="DNA_mismatch_repair_MutS_C"/>
</dbReference>
<dbReference type="InterPro" id="IPR036187">
    <property type="entry name" value="DNA_mismatch_repair_MutS_sf"/>
</dbReference>
<evidence type="ECO:0000256" key="6">
    <source>
        <dbReference type="ARBA" id="ARBA00022763"/>
    </source>
</evidence>
<reference evidence="15 16" key="1">
    <citation type="submission" date="2020-01" db="EMBL/GenBank/DDBJ databases">
        <title>Aspergillus terreus IFO 6365 whole genome shotgun sequence.</title>
        <authorList>
            <person name="Kanamasa S."/>
            <person name="Takahashi H."/>
        </authorList>
    </citation>
    <scope>NUCLEOTIDE SEQUENCE [LARGE SCALE GENOMIC DNA]</scope>
    <source>
        <strain evidence="15 16">IFO 6365</strain>
    </source>
</reference>
<dbReference type="FunFam" id="1.10.1420.10:FF:000042">
    <property type="entry name" value="DNA mismatch repair protein Msh1"/>
    <property type="match status" value="1"/>
</dbReference>
<dbReference type="FunFam" id="1.10.1420.10:FF:000036">
    <property type="entry name" value="DNA mismatch repair protein Msh1"/>
    <property type="match status" value="1"/>
</dbReference>
<protein>
    <recommendedName>
        <fullName evidence="3">DNA mismatch repair protein MSH3</fullName>
    </recommendedName>
    <alternativeName>
        <fullName evidence="4">DNA mismatch repair protein msh3</fullName>
    </alternativeName>
</protein>
<keyword evidence="9" id="KW-0234">DNA repair</keyword>
<dbReference type="SUPFAM" id="SSF52540">
    <property type="entry name" value="P-loop containing nucleoside triphosphate hydrolases"/>
    <property type="match status" value="1"/>
</dbReference>
<comment type="subunit">
    <text evidence="12">Heterodimer consisting of MSH2-MSH3 (MutS beta). Forms a ternary complex with MutL alpha (MLH1-PMS1).</text>
</comment>
<comment type="subcellular location">
    <subcellularLocation>
        <location evidence="1">Nucleus</location>
    </subcellularLocation>
</comment>
<evidence type="ECO:0000256" key="9">
    <source>
        <dbReference type="ARBA" id="ARBA00023204"/>
    </source>
</evidence>
<keyword evidence="13" id="KW-0175">Coiled coil</keyword>
<dbReference type="Gene3D" id="3.40.1170.10">
    <property type="entry name" value="DNA repair protein MutS, domain I"/>
    <property type="match status" value="1"/>
</dbReference>
<evidence type="ECO:0000256" key="7">
    <source>
        <dbReference type="ARBA" id="ARBA00022840"/>
    </source>
</evidence>
<evidence type="ECO:0000256" key="4">
    <source>
        <dbReference type="ARBA" id="ARBA00022151"/>
    </source>
</evidence>
<dbReference type="SUPFAM" id="SSF48334">
    <property type="entry name" value="DNA repair protein MutS, domain III"/>
    <property type="match status" value="1"/>
</dbReference>
<dbReference type="SUPFAM" id="SSF55271">
    <property type="entry name" value="DNA repair protein MutS, domain I"/>
    <property type="match status" value="1"/>
</dbReference>
<evidence type="ECO:0000256" key="13">
    <source>
        <dbReference type="SAM" id="Coils"/>
    </source>
</evidence>
<feature type="region of interest" description="Disordered" evidence="14">
    <location>
        <begin position="611"/>
        <end position="639"/>
    </location>
</feature>
<comment type="caution">
    <text evidence="15">The sequence shown here is derived from an EMBL/GenBank/DDBJ whole genome shotgun (WGS) entry which is preliminary data.</text>
</comment>
<dbReference type="Gene3D" id="3.40.50.300">
    <property type="entry name" value="P-loop containing nucleotide triphosphate hydrolases"/>
    <property type="match status" value="1"/>
</dbReference>
<dbReference type="Pfam" id="PF01624">
    <property type="entry name" value="MutS_I"/>
    <property type="match status" value="1"/>
</dbReference>
<dbReference type="FunFam" id="3.40.50.300:FF:001238">
    <property type="entry name" value="DNA mismatch repair protein"/>
    <property type="match status" value="1"/>
</dbReference>
<dbReference type="PANTHER" id="PTHR11361">
    <property type="entry name" value="DNA MISMATCH REPAIR PROTEIN MUTS FAMILY MEMBER"/>
    <property type="match status" value="1"/>
</dbReference>
<gene>
    <name evidence="15" type="ORF">ATEIFO6365_0003010400</name>
</gene>
<evidence type="ECO:0000256" key="8">
    <source>
        <dbReference type="ARBA" id="ARBA00023125"/>
    </source>
</evidence>
<comment type="function">
    <text evidence="11">Component of the post-replicative DNA mismatch repair system (MMR). Heterodimerizes with MSH2 to form MutS beta, which binds to DNA mismatches thereby initiating DNA repair. MSH3 provides substrate-binding and substrate specificity to the complex. When bound, the MutS beta heterodimer bends the DNA helix and shields approximately 20 base pairs. Acts mainly to repair insertion-deletion loops (IDLs) from 2 to 13 nucleotides in size, but can also repair base-base and single insertion-deletion mismatches that occur during replication. After mismatch binding, forms a ternary complex with the MutL alpha heterodimer, which is thought to be responsible for directing the downstream MMR events, including strand discrimination, excision, and resynthesis. ATP binding and hydrolysis play a pivotal role in mismatch repair functions.</text>
</comment>
<dbReference type="GO" id="GO:0140664">
    <property type="term" value="F:ATP-dependent DNA damage sensor activity"/>
    <property type="evidence" value="ECO:0007669"/>
    <property type="project" value="InterPro"/>
</dbReference>
<dbReference type="SMART" id="SM00534">
    <property type="entry name" value="MUTSac"/>
    <property type="match status" value="1"/>
</dbReference>
<dbReference type="InterPro" id="IPR017261">
    <property type="entry name" value="DNA_mismatch_repair_MutS/MSH"/>
</dbReference>
<keyword evidence="6" id="KW-0227">DNA damage</keyword>
<evidence type="ECO:0000256" key="10">
    <source>
        <dbReference type="ARBA" id="ARBA00023242"/>
    </source>
</evidence>
<evidence type="ECO:0000256" key="14">
    <source>
        <dbReference type="SAM" id="MobiDB-lite"/>
    </source>
</evidence>
<dbReference type="InterPro" id="IPR007696">
    <property type="entry name" value="DNA_mismatch_repair_MutS_core"/>
</dbReference>
<name>A0A5M3YV96_ASPTE</name>
<dbReference type="GO" id="GO:0005524">
    <property type="term" value="F:ATP binding"/>
    <property type="evidence" value="ECO:0007669"/>
    <property type="project" value="UniProtKB-KW"/>
</dbReference>
<proteinExistence type="inferred from homology"/>
<sequence length="1042" mass="116305">MLRGSERVALSGGKFSEAEFGGEAGRFGEELYLPNFVFPLPRTAPSHYDQSFTTRTLGPCVFMIHRTICHHARRPSQRVATPPSAPVPVLHFTFTRGAKTQSTVKLKDIPQGALKLDSYNDVVDDAPRYPTVVQGHWNNMQKFKNCVILTRVGGFYELYFQQAEEFAPLLNIKLASKKTSAGPVPMAGFPFFQLDRFLKILVQDLNKYVAISEEFALGEEDKARSGGLLFDRRVARIITPGTLIDEKFMDPSENNFLLAIYMDIPSLKAQLKHQQDGIHVLSSASQHVGLSWLDLSTGDFFTQFTTAQMLPSAIARIGAREILVDQDLQDLIGQELQLLVGHDHRPVTFFPYPRKIRPMRQWDYMLEAPVPSEAIESFTTEETAAGYSLLEYVRVQLQGVGLKLQPPRRRHRNESMNIDRNSLRGLEILETARDGFGKGSLLHAVRRTSTKSGARLLRDRLTSPSTSLQVINQRLDLVSVFISNKKLRDNVTQLLKRSYDAQRLVQKFTLGRGDPDDLICLSRAIEASKEIKRVISGAGYIDAKCAPTANEPHKDSLRALVNRLHLDGPTVLADRILAAIDEEGLLQKQRIEDDTAAEAATLAQEVTMNEGLPGDLDALPKKLKSRSTDKAGMASEDPSTVDTWIMRRDASPALRELHQALSDLQDEKAKLTQKLRDAVGSSALTLKWTPGLGHICHVKGAKISQGALEDLGVTRNVSSTKSTRSFYLPAWTELGGRTDQVKLQIRQEEQVIFESLRREVILNLVKIRRNASVMDELDVACSFATLAQEQQLVRPILTNSTQHKIVGGRHPTVKLGLEEQGRRFVSNDCFLGDPERIWLITGPNMAGKSTFLRQNALITILAQVGSFVPAEYAEIGIVDQIFSRIGAADDLFRDQSTFMVEMLETAAILKQATPRSFVIMDEVGRGTTPEDGTAVSFACLHHLHYRNRCRTLFATHFHSLAELTHDFEALGRYCTDVRETASGSFSFVHRLRKGVNRESHALKVAQLAGLPKETIEMARRVRTLNQAPSTESKQPKMRQASS</sequence>
<dbReference type="PIRSF" id="PIRSF037677">
    <property type="entry name" value="DNA_mis_repair_Msh6"/>
    <property type="match status" value="1"/>
</dbReference>
<dbReference type="Pfam" id="PF05192">
    <property type="entry name" value="MutS_III"/>
    <property type="match status" value="1"/>
</dbReference>
<accession>A0A5M3YV96</accession>
<keyword evidence="16" id="KW-1185">Reference proteome</keyword>
<dbReference type="EMBL" id="BLJY01000003">
    <property type="protein sequence ID" value="GFF14051.1"/>
    <property type="molecule type" value="Genomic_DNA"/>
</dbReference>
<keyword evidence="8" id="KW-0238">DNA-binding</keyword>
<organism evidence="15 16">
    <name type="scientific">Aspergillus terreus</name>
    <dbReference type="NCBI Taxonomy" id="33178"/>
    <lineage>
        <taxon>Eukaryota</taxon>
        <taxon>Fungi</taxon>
        <taxon>Dikarya</taxon>
        <taxon>Ascomycota</taxon>
        <taxon>Pezizomycotina</taxon>
        <taxon>Eurotiomycetes</taxon>
        <taxon>Eurotiomycetidae</taxon>
        <taxon>Eurotiales</taxon>
        <taxon>Aspergillaceae</taxon>
        <taxon>Aspergillus</taxon>
        <taxon>Aspergillus subgen. Circumdati</taxon>
    </lineage>
</organism>
<dbReference type="Proteomes" id="UP000452235">
    <property type="component" value="Unassembled WGS sequence"/>
</dbReference>
<dbReference type="InterPro" id="IPR016151">
    <property type="entry name" value="DNA_mismatch_repair_MutS_N"/>
</dbReference>
<dbReference type="InterPro" id="IPR007860">
    <property type="entry name" value="DNA_mmatch_repair_MutS_con_dom"/>
</dbReference>
<dbReference type="Pfam" id="PF00488">
    <property type="entry name" value="MutS_V"/>
    <property type="match status" value="1"/>
</dbReference>
<dbReference type="OrthoDB" id="2534523at2759"/>
<dbReference type="GO" id="GO:0005634">
    <property type="term" value="C:nucleus"/>
    <property type="evidence" value="ECO:0007669"/>
    <property type="project" value="UniProtKB-SubCell"/>
</dbReference>
<evidence type="ECO:0000256" key="11">
    <source>
        <dbReference type="ARBA" id="ARBA00025373"/>
    </source>
</evidence>
<feature type="coiled-coil region" evidence="13">
    <location>
        <begin position="654"/>
        <end position="681"/>
    </location>
</feature>
<dbReference type="GO" id="GO:0030983">
    <property type="term" value="F:mismatched DNA binding"/>
    <property type="evidence" value="ECO:0007669"/>
    <property type="project" value="InterPro"/>
</dbReference>
<evidence type="ECO:0000256" key="3">
    <source>
        <dbReference type="ARBA" id="ARBA00019000"/>
    </source>
</evidence>
<dbReference type="VEuPathDB" id="FungiDB:ATEG_00095"/>
<dbReference type="GO" id="GO:0005739">
    <property type="term" value="C:mitochondrion"/>
    <property type="evidence" value="ECO:0007669"/>
    <property type="project" value="TreeGrafter"/>
</dbReference>
<dbReference type="AlphaFoldDB" id="A0A5M3YV96"/>
<dbReference type="FunFam" id="1.10.1420.10:FF:000046">
    <property type="entry name" value="DNA mismatch repair protein Msh1"/>
    <property type="match status" value="1"/>
</dbReference>
<dbReference type="InterPro" id="IPR045076">
    <property type="entry name" value="MutS"/>
</dbReference>
<dbReference type="Pfam" id="PF05188">
    <property type="entry name" value="MutS_II"/>
    <property type="match status" value="1"/>
</dbReference>
<dbReference type="GO" id="GO:0043504">
    <property type="term" value="P:mitochondrial DNA repair"/>
    <property type="evidence" value="ECO:0007669"/>
    <property type="project" value="TreeGrafter"/>
</dbReference>
<evidence type="ECO:0000256" key="2">
    <source>
        <dbReference type="ARBA" id="ARBA00006271"/>
    </source>
</evidence>
<evidence type="ECO:0000256" key="5">
    <source>
        <dbReference type="ARBA" id="ARBA00022741"/>
    </source>
</evidence>
<keyword evidence="5" id="KW-0547">Nucleotide-binding</keyword>
<keyword evidence="10" id="KW-0539">Nucleus</keyword>